<dbReference type="GO" id="GO:0016757">
    <property type="term" value="F:glycosyltransferase activity"/>
    <property type="evidence" value="ECO:0007669"/>
    <property type="project" value="UniProtKB-KW"/>
</dbReference>
<dbReference type="PANTHER" id="PTHR43179">
    <property type="entry name" value="RHAMNOSYLTRANSFERASE WBBL"/>
    <property type="match status" value="1"/>
</dbReference>
<evidence type="ECO:0000256" key="1">
    <source>
        <dbReference type="ARBA" id="ARBA00006739"/>
    </source>
</evidence>
<dbReference type="Pfam" id="PF00535">
    <property type="entry name" value="Glycos_transf_2"/>
    <property type="match status" value="1"/>
</dbReference>
<dbReference type="Gene3D" id="3.90.550.10">
    <property type="entry name" value="Spore Coat Polysaccharide Biosynthesis Protein SpsA, Chain A"/>
    <property type="match status" value="1"/>
</dbReference>
<dbReference type="STRING" id="1167006.UWK_03391"/>
<dbReference type="SUPFAM" id="SSF53448">
    <property type="entry name" value="Nucleotide-diphospho-sugar transferases"/>
    <property type="match status" value="1"/>
</dbReference>
<evidence type="ECO:0000256" key="2">
    <source>
        <dbReference type="ARBA" id="ARBA00022676"/>
    </source>
</evidence>
<dbReference type="HOGENOM" id="CLU_025996_24_0_7"/>
<dbReference type="InterPro" id="IPR001173">
    <property type="entry name" value="Glyco_trans_2-like"/>
</dbReference>
<organism evidence="6 7">
    <name type="scientific">Desulfocapsa sulfexigens (strain DSM 10523 / SB164P1)</name>
    <dbReference type="NCBI Taxonomy" id="1167006"/>
    <lineage>
        <taxon>Bacteria</taxon>
        <taxon>Pseudomonadati</taxon>
        <taxon>Thermodesulfobacteriota</taxon>
        <taxon>Desulfobulbia</taxon>
        <taxon>Desulfobulbales</taxon>
        <taxon>Desulfocapsaceae</taxon>
        <taxon>Desulfocapsa</taxon>
    </lineage>
</organism>
<keyword evidence="2" id="KW-0328">Glycosyltransferase</keyword>
<dbReference type="EMBL" id="CP003985">
    <property type="protein sequence ID" value="AGF79908.1"/>
    <property type="molecule type" value="Genomic_DNA"/>
</dbReference>
<keyword evidence="3 6" id="KW-0808">Transferase</keyword>
<dbReference type="Pfam" id="PF02709">
    <property type="entry name" value="Glyco_transf_7C"/>
    <property type="match status" value="1"/>
</dbReference>
<comment type="similarity">
    <text evidence="1">Belongs to the glycosyltransferase 2 family.</text>
</comment>
<protein>
    <submittedName>
        <fullName evidence="6">Glycosyl transferase</fullName>
    </submittedName>
</protein>
<keyword evidence="7" id="KW-1185">Reference proteome</keyword>
<feature type="domain" description="Galactosyltransferase C-terminal" evidence="5">
    <location>
        <begin position="172"/>
        <end position="235"/>
    </location>
</feature>
<dbReference type="eggNOG" id="COG1216">
    <property type="taxonomic scope" value="Bacteria"/>
</dbReference>
<dbReference type="Proteomes" id="UP000011721">
    <property type="component" value="Chromosome"/>
</dbReference>
<evidence type="ECO:0000313" key="7">
    <source>
        <dbReference type="Proteomes" id="UP000011721"/>
    </source>
</evidence>
<gene>
    <name evidence="6" type="ordered locus">UWK_03391</name>
</gene>
<evidence type="ECO:0000259" key="4">
    <source>
        <dbReference type="Pfam" id="PF00535"/>
    </source>
</evidence>
<evidence type="ECO:0000313" key="6">
    <source>
        <dbReference type="EMBL" id="AGF79908.1"/>
    </source>
</evidence>
<evidence type="ECO:0000256" key="3">
    <source>
        <dbReference type="ARBA" id="ARBA00022679"/>
    </source>
</evidence>
<dbReference type="InterPro" id="IPR027791">
    <property type="entry name" value="Galactosyl_T_C"/>
</dbReference>
<dbReference type="RefSeq" id="WP_015405590.1">
    <property type="nucleotide sequence ID" value="NC_020304.1"/>
</dbReference>
<feature type="domain" description="Glycosyltransferase 2-like" evidence="4">
    <location>
        <begin position="4"/>
        <end position="118"/>
    </location>
</feature>
<sequence>MKISVILATYNCGKQLDCCVQSIIDNNDPFVEIIFADDGSSNPESLERLKKWEEVAPFRIVRAWQEDKGFRLARSRNNAVSFANGEILLFIDHDILLPNDFFKTLRKHMIPGWFIGGRRVKLDERISSELLSGKCTCSSLQGFFFAFQAMQKRLPGWRYLFPLRNRQPGGVPQNFRGMAGFCIATYKTDFFTIDGFDSSFEGYGVEDWDFMARLNNSGISCGFLPRKGTVYHLWHPEKPDDLKSIAYKILDDVEKSCKTLPSKGFSKLI</sequence>
<dbReference type="PANTHER" id="PTHR43179:SF12">
    <property type="entry name" value="GALACTOFURANOSYLTRANSFERASE GLFT2"/>
    <property type="match status" value="1"/>
</dbReference>
<dbReference type="InterPro" id="IPR029044">
    <property type="entry name" value="Nucleotide-diphossugar_trans"/>
</dbReference>
<dbReference type="AlphaFoldDB" id="M1P8W6"/>
<accession>M1P8W6</accession>
<evidence type="ECO:0000259" key="5">
    <source>
        <dbReference type="Pfam" id="PF02709"/>
    </source>
</evidence>
<reference evidence="7" key="1">
    <citation type="journal article" date="2013" name="Stand. Genomic Sci.">
        <title>Complete genome sequence of Desulfocapsa sulfexigens, a marine deltaproteobacterium specialized in disproportionating inorganic sulfur compounds.</title>
        <authorList>
            <person name="Finster K.W."/>
            <person name="Kjeldsen K.U."/>
            <person name="Kube M."/>
            <person name="Reinhardt R."/>
            <person name="Mussmann M."/>
            <person name="Amann R."/>
            <person name="Schreiber L."/>
        </authorList>
    </citation>
    <scope>NUCLEOTIDE SEQUENCE [LARGE SCALE GENOMIC DNA]</scope>
    <source>
        <strain evidence="7">DSM 10523 / SB164P1</strain>
    </source>
</reference>
<proteinExistence type="inferred from homology"/>
<dbReference type="KEGG" id="dsf:UWK_03391"/>
<name>M1P8W6_DESSD</name>